<feature type="region of interest" description="Disordered" evidence="8">
    <location>
        <begin position="1"/>
        <end position="187"/>
    </location>
</feature>
<dbReference type="Pfam" id="PF00172">
    <property type="entry name" value="Zn_clus"/>
    <property type="match status" value="1"/>
</dbReference>
<feature type="region of interest" description="Disordered" evidence="8">
    <location>
        <begin position="458"/>
        <end position="478"/>
    </location>
</feature>
<dbReference type="InterPro" id="IPR001138">
    <property type="entry name" value="Zn2Cys6_DnaBD"/>
</dbReference>
<feature type="region of interest" description="Disordered" evidence="8">
    <location>
        <begin position="243"/>
        <end position="325"/>
    </location>
</feature>
<feature type="compositionally biased region" description="Low complexity" evidence="8">
    <location>
        <begin position="243"/>
        <end position="266"/>
    </location>
</feature>
<feature type="domain" description="Zn(2)-C6 fungal-type" evidence="9">
    <location>
        <begin position="360"/>
        <end position="391"/>
    </location>
</feature>
<evidence type="ECO:0000256" key="7">
    <source>
        <dbReference type="ARBA" id="ARBA00023242"/>
    </source>
</evidence>
<dbReference type="AlphaFoldDB" id="A0A0W0FSM1"/>
<evidence type="ECO:0000313" key="11">
    <source>
        <dbReference type="Proteomes" id="UP000054988"/>
    </source>
</evidence>
<dbReference type="PROSITE" id="PS00463">
    <property type="entry name" value="ZN2_CY6_FUNGAL_1"/>
    <property type="match status" value="1"/>
</dbReference>
<feature type="compositionally biased region" description="Basic and acidic residues" evidence="8">
    <location>
        <begin position="632"/>
        <end position="669"/>
    </location>
</feature>
<evidence type="ECO:0000256" key="3">
    <source>
        <dbReference type="ARBA" id="ARBA00022833"/>
    </source>
</evidence>
<organism evidence="10 11">
    <name type="scientific">Moniliophthora roreri</name>
    <name type="common">Frosty pod rot fungus</name>
    <name type="synonym">Monilia roreri</name>
    <dbReference type="NCBI Taxonomy" id="221103"/>
    <lineage>
        <taxon>Eukaryota</taxon>
        <taxon>Fungi</taxon>
        <taxon>Dikarya</taxon>
        <taxon>Basidiomycota</taxon>
        <taxon>Agaricomycotina</taxon>
        <taxon>Agaricomycetes</taxon>
        <taxon>Agaricomycetidae</taxon>
        <taxon>Agaricales</taxon>
        <taxon>Marasmiineae</taxon>
        <taxon>Marasmiaceae</taxon>
        <taxon>Moniliophthora</taxon>
    </lineage>
</organism>
<evidence type="ECO:0000256" key="6">
    <source>
        <dbReference type="ARBA" id="ARBA00023163"/>
    </source>
</evidence>
<sequence>MDGSSDKRHSPDENSTTSNNAGGTSSSLPSSLLPHLYTGPSIARASRDSGTRTTLIPGRERENSDDDEECQGSEYDQERLPSGMQSSGSSEIQHGSGFGAEGVRSGAGAPAMSLTTPSTSLSPLQHFLNRQPATSSSFSTAALGLPSASLTSSTSISDPPPPSSSSSSSSQFSSFSQQPRTQISTNESYATMLSSSVGSSAVIRPIRSDPAYHAQISGSGYSSYQTSHHLPISALQLHPDLSSYSRQPFESSSSSLSPYQGQQSYPVLPPLEPFRREPLQPGPSSSSSTSGYDLESRAIGRRRKKKAIDEDGSGLNDRSLGLESSSTTSGILTRIAMPSGTYSREVGPPQSKVAKKVLIACDFCRGRKLRCDGARPACSNCSTREGQTCNYQVLVRRRGPGKAKKGSKAKQGKGITGPGTEGVSIMDSQGTQQVTQQIFRFKTPIQPPVASSENSLLFAGVSGPSPRSRRSPPEESDYLNPELQHRLALHHQRVPTTPGITVAHRQQQPFQNQPHFQAASNGRPHFYPSHPHPQPSSFQQMAYSTGMATSRAGPSSSWPGRGSTAPLTIKSEPESAGFDWTGTSGRPLSQHIASDSLPPEERQIMHPPAELGGGSQPYTSEHYYPPGSGYRYYDDRDPNREEEEGRYQWHYGSRDERSRSPGGMRRIDVENGSLRSS</sequence>
<dbReference type="PANTHER" id="PTHR31313">
    <property type="entry name" value="TY1 ENHANCER ACTIVATOR"/>
    <property type="match status" value="1"/>
</dbReference>
<evidence type="ECO:0000256" key="5">
    <source>
        <dbReference type="ARBA" id="ARBA00023125"/>
    </source>
</evidence>
<feature type="compositionally biased region" description="Polar residues" evidence="8">
    <location>
        <begin position="83"/>
        <end position="93"/>
    </location>
</feature>
<feature type="compositionally biased region" description="Low complexity" evidence="8">
    <location>
        <begin position="139"/>
        <end position="157"/>
    </location>
</feature>
<keyword evidence="6" id="KW-0804">Transcription</keyword>
<dbReference type="Proteomes" id="UP000054988">
    <property type="component" value="Unassembled WGS sequence"/>
</dbReference>
<dbReference type="PANTHER" id="PTHR31313:SF78">
    <property type="entry name" value="TRANSCRIPTION FACTOR DOMAIN-CONTAINING PROTEIN"/>
    <property type="match status" value="1"/>
</dbReference>
<keyword evidence="7" id="KW-0539">Nucleus</keyword>
<dbReference type="SUPFAM" id="SSF57701">
    <property type="entry name" value="Zn2/Cys6 DNA-binding domain"/>
    <property type="match status" value="1"/>
</dbReference>
<evidence type="ECO:0000256" key="8">
    <source>
        <dbReference type="SAM" id="MobiDB-lite"/>
    </source>
</evidence>
<evidence type="ECO:0000313" key="10">
    <source>
        <dbReference type="EMBL" id="KTB39296.1"/>
    </source>
</evidence>
<keyword evidence="5" id="KW-0238">DNA-binding</keyword>
<evidence type="ECO:0000259" key="9">
    <source>
        <dbReference type="PROSITE" id="PS50048"/>
    </source>
</evidence>
<feature type="compositionally biased region" description="Basic residues" evidence="8">
    <location>
        <begin position="400"/>
        <end position="411"/>
    </location>
</feature>
<comment type="caution">
    <text evidence="10">The sequence shown here is derived from an EMBL/GenBank/DDBJ whole genome shotgun (WGS) entry which is preliminary data.</text>
</comment>
<dbReference type="SMART" id="SM00066">
    <property type="entry name" value="GAL4"/>
    <property type="match status" value="1"/>
</dbReference>
<feature type="compositionally biased region" description="Low complexity" evidence="8">
    <location>
        <begin position="164"/>
        <end position="179"/>
    </location>
</feature>
<feature type="compositionally biased region" description="Basic and acidic residues" evidence="8">
    <location>
        <begin position="1"/>
        <end position="12"/>
    </location>
</feature>
<keyword evidence="3" id="KW-0862">Zinc</keyword>
<dbReference type="PROSITE" id="PS50048">
    <property type="entry name" value="ZN2_CY6_FUNGAL_2"/>
    <property type="match status" value="1"/>
</dbReference>
<keyword evidence="4" id="KW-0805">Transcription regulation</keyword>
<dbReference type="GO" id="GO:0005634">
    <property type="term" value="C:nucleus"/>
    <property type="evidence" value="ECO:0007669"/>
    <property type="project" value="UniProtKB-SubCell"/>
</dbReference>
<feature type="compositionally biased region" description="Low complexity" evidence="8">
    <location>
        <begin position="113"/>
        <end position="124"/>
    </location>
</feature>
<dbReference type="GO" id="GO:0008270">
    <property type="term" value="F:zinc ion binding"/>
    <property type="evidence" value="ECO:0007669"/>
    <property type="project" value="InterPro"/>
</dbReference>
<dbReference type="EMBL" id="LATX01001689">
    <property type="protein sequence ID" value="KTB39296.1"/>
    <property type="molecule type" value="Genomic_DNA"/>
</dbReference>
<feature type="compositionally biased region" description="Low complexity" evidence="8">
    <location>
        <begin position="14"/>
        <end position="34"/>
    </location>
</feature>
<dbReference type="InterPro" id="IPR036864">
    <property type="entry name" value="Zn2-C6_fun-type_DNA-bd_sf"/>
</dbReference>
<dbReference type="Gene3D" id="4.10.240.10">
    <property type="entry name" value="Zn(2)-C6 fungal-type DNA-binding domain"/>
    <property type="match status" value="1"/>
</dbReference>
<gene>
    <name evidence="10" type="ORF">WG66_8096</name>
</gene>
<name>A0A0W0FSM1_MONRR</name>
<feature type="compositionally biased region" description="Polar residues" evidence="8">
    <location>
        <begin position="548"/>
        <end position="558"/>
    </location>
</feature>
<dbReference type="GO" id="GO:0003677">
    <property type="term" value="F:DNA binding"/>
    <property type="evidence" value="ECO:0007669"/>
    <property type="project" value="UniProtKB-KW"/>
</dbReference>
<dbReference type="InterPro" id="IPR051615">
    <property type="entry name" value="Transcr_Regulatory_Elem"/>
</dbReference>
<dbReference type="GO" id="GO:0000981">
    <property type="term" value="F:DNA-binding transcription factor activity, RNA polymerase II-specific"/>
    <property type="evidence" value="ECO:0007669"/>
    <property type="project" value="InterPro"/>
</dbReference>
<dbReference type="CDD" id="cd00067">
    <property type="entry name" value="GAL4"/>
    <property type="match status" value="1"/>
</dbReference>
<proteinExistence type="predicted"/>
<reference evidence="10 11" key="1">
    <citation type="submission" date="2015-12" db="EMBL/GenBank/DDBJ databases">
        <title>Draft genome sequence of Moniliophthora roreri, the causal agent of frosty pod rot of cacao.</title>
        <authorList>
            <person name="Aime M.C."/>
            <person name="Diaz-Valderrama J.R."/>
            <person name="Kijpornyongpan T."/>
            <person name="Phillips-Mora W."/>
        </authorList>
    </citation>
    <scope>NUCLEOTIDE SEQUENCE [LARGE SCALE GENOMIC DNA]</scope>
    <source>
        <strain evidence="10 11">MCA 2952</strain>
    </source>
</reference>
<evidence type="ECO:0000256" key="4">
    <source>
        <dbReference type="ARBA" id="ARBA00023015"/>
    </source>
</evidence>
<comment type="subcellular location">
    <subcellularLocation>
        <location evidence="1">Nucleus</location>
    </subcellularLocation>
</comment>
<feature type="region of interest" description="Disordered" evidence="8">
    <location>
        <begin position="548"/>
        <end position="677"/>
    </location>
</feature>
<accession>A0A0W0FSM1</accession>
<feature type="compositionally biased region" description="Polar residues" evidence="8">
    <location>
        <begin position="581"/>
        <end position="593"/>
    </location>
</feature>
<feature type="region of interest" description="Disordered" evidence="8">
    <location>
        <begin position="400"/>
        <end position="424"/>
    </location>
</feature>
<keyword evidence="2" id="KW-0479">Metal-binding</keyword>
<dbReference type="eggNOG" id="ENOG502SD66">
    <property type="taxonomic scope" value="Eukaryota"/>
</dbReference>
<protein>
    <recommendedName>
        <fullName evidence="9">Zn(2)-C6 fungal-type domain-containing protein</fullName>
    </recommendedName>
</protein>
<evidence type="ECO:0000256" key="1">
    <source>
        <dbReference type="ARBA" id="ARBA00004123"/>
    </source>
</evidence>
<evidence type="ECO:0000256" key="2">
    <source>
        <dbReference type="ARBA" id="ARBA00022723"/>
    </source>
</evidence>